<gene>
    <name evidence="1" type="ORF">MED92_10104</name>
</gene>
<dbReference type="RefSeq" id="WP_007019687.1">
    <property type="nucleotide sequence ID" value="NZ_CH724125.1"/>
</dbReference>
<evidence type="ECO:0000313" key="2">
    <source>
        <dbReference type="Proteomes" id="UP000002171"/>
    </source>
</evidence>
<name>A0A7U8GTE1_NEPCE</name>
<protein>
    <submittedName>
        <fullName evidence="1">Uncharacterized protein</fullName>
    </submittedName>
</protein>
<evidence type="ECO:0000313" key="1">
    <source>
        <dbReference type="EMBL" id="EAR62050.1"/>
    </source>
</evidence>
<organism evidence="1 2">
    <name type="scientific">Neptuniibacter caesariensis</name>
    <dbReference type="NCBI Taxonomy" id="207954"/>
    <lineage>
        <taxon>Bacteria</taxon>
        <taxon>Pseudomonadati</taxon>
        <taxon>Pseudomonadota</taxon>
        <taxon>Gammaproteobacteria</taxon>
        <taxon>Oceanospirillales</taxon>
        <taxon>Oceanospirillaceae</taxon>
        <taxon>Neptuniibacter</taxon>
    </lineage>
</organism>
<dbReference type="Proteomes" id="UP000002171">
    <property type="component" value="Unassembled WGS sequence"/>
</dbReference>
<comment type="caution">
    <text evidence="1">The sequence shown here is derived from an EMBL/GenBank/DDBJ whole genome shotgun (WGS) entry which is preliminary data.</text>
</comment>
<sequence length="65" mass="7345">MKADNLAAATTTIRPLLTSGTWKQRIAFYETKLGFKDEYLYEAPQLKPTTMSANIELMKKPAHKA</sequence>
<keyword evidence="2" id="KW-1185">Reference proteome</keyword>
<accession>A0A7U8GTE1</accession>
<dbReference type="EMBL" id="AAOW01000004">
    <property type="protein sequence ID" value="EAR62050.1"/>
    <property type="molecule type" value="Genomic_DNA"/>
</dbReference>
<proteinExistence type="predicted"/>
<reference evidence="1 2" key="1">
    <citation type="submission" date="2006-02" db="EMBL/GenBank/DDBJ databases">
        <authorList>
            <person name="Pinhassi J."/>
            <person name="Pedros-Alio C."/>
            <person name="Ferriera S."/>
            <person name="Johnson J."/>
            <person name="Kravitz S."/>
            <person name="Halpern A."/>
            <person name="Remington K."/>
            <person name="Beeson K."/>
            <person name="Tran B."/>
            <person name="Rogers Y.-H."/>
            <person name="Friedman R."/>
            <person name="Venter J.C."/>
        </authorList>
    </citation>
    <scope>NUCLEOTIDE SEQUENCE [LARGE SCALE GENOMIC DNA]</scope>
    <source>
        <strain evidence="1 2">MED92</strain>
    </source>
</reference>
<dbReference type="AlphaFoldDB" id="A0A7U8GTE1"/>